<evidence type="ECO:0000313" key="3">
    <source>
        <dbReference type="WBParaSite" id="PSAMB.scaffold6229size9922.g28110.t1"/>
    </source>
</evidence>
<protein>
    <submittedName>
        <fullName evidence="3">Uncharacterized protein</fullName>
    </submittedName>
</protein>
<proteinExistence type="predicted"/>
<feature type="region of interest" description="Disordered" evidence="1">
    <location>
        <begin position="69"/>
        <end position="99"/>
    </location>
</feature>
<accession>A0A914X2N5</accession>
<evidence type="ECO:0000256" key="1">
    <source>
        <dbReference type="SAM" id="MobiDB-lite"/>
    </source>
</evidence>
<organism evidence="2 3">
    <name type="scientific">Plectus sambesii</name>
    <dbReference type="NCBI Taxonomy" id="2011161"/>
    <lineage>
        <taxon>Eukaryota</taxon>
        <taxon>Metazoa</taxon>
        <taxon>Ecdysozoa</taxon>
        <taxon>Nematoda</taxon>
        <taxon>Chromadorea</taxon>
        <taxon>Plectida</taxon>
        <taxon>Plectina</taxon>
        <taxon>Plectoidea</taxon>
        <taxon>Plectidae</taxon>
        <taxon>Plectus</taxon>
    </lineage>
</organism>
<feature type="region of interest" description="Disordered" evidence="1">
    <location>
        <begin position="15"/>
        <end position="49"/>
    </location>
</feature>
<keyword evidence="2" id="KW-1185">Reference proteome</keyword>
<name>A0A914X2N5_9BILA</name>
<dbReference type="AlphaFoldDB" id="A0A914X2N5"/>
<dbReference type="Proteomes" id="UP000887566">
    <property type="component" value="Unplaced"/>
</dbReference>
<reference evidence="3" key="1">
    <citation type="submission" date="2022-11" db="UniProtKB">
        <authorList>
            <consortium name="WormBaseParasite"/>
        </authorList>
    </citation>
    <scope>IDENTIFICATION</scope>
</reference>
<sequence length="122" mass="12958">MDAMVETDSRWTVGSAAVYDQPHRSVDLPPGRQGRRPLHKQTDMGMRGGRNRMALLVIPFSFSRSLVIPASPPPSTPSSLRGGSDSWPGSIANGDGARRPITVASATMRTAATKTEDGARVG</sequence>
<dbReference type="WBParaSite" id="PSAMB.scaffold6229size9922.g28110.t1">
    <property type="protein sequence ID" value="PSAMB.scaffold6229size9922.g28110.t1"/>
    <property type="gene ID" value="PSAMB.scaffold6229size9922.g28110"/>
</dbReference>
<evidence type="ECO:0000313" key="2">
    <source>
        <dbReference type="Proteomes" id="UP000887566"/>
    </source>
</evidence>